<reference evidence="2" key="1">
    <citation type="submission" date="2021-09" db="EMBL/GenBank/DDBJ databases">
        <authorList>
            <consortium name="AG Swart"/>
            <person name="Singh M."/>
            <person name="Singh A."/>
            <person name="Seah K."/>
            <person name="Emmerich C."/>
        </authorList>
    </citation>
    <scope>NUCLEOTIDE SEQUENCE</scope>
    <source>
        <strain evidence="2">ATCC30299</strain>
    </source>
</reference>
<organism evidence="2 3">
    <name type="scientific">Blepharisma stoltei</name>
    <dbReference type="NCBI Taxonomy" id="1481888"/>
    <lineage>
        <taxon>Eukaryota</taxon>
        <taxon>Sar</taxon>
        <taxon>Alveolata</taxon>
        <taxon>Ciliophora</taxon>
        <taxon>Postciliodesmatophora</taxon>
        <taxon>Heterotrichea</taxon>
        <taxon>Heterotrichida</taxon>
        <taxon>Blepharismidae</taxon>
        <taxon>Blepharisma</taxon>
    </lineage>
</organism>
<gene>
    <name evidence="2" type="ORF">BSTOLATCC_MIC14699</name>
</gene>
<dbReference type="Proteomes" id="UP001162131">
    <property type="component" value="Unassembled WGS sequence"/>
</dbReference>
<accession>A0AAU9J2J4</accession>
<evidence type="ECO:0008006" key="4">
    <source>
        <dbReference type="Google" id="ProtNLM"/>
    </source>
</evidence>
<keyword evidence="3" id="KW-1185">Reference proteome</keyword>
<evidence type="ECO:0000313" key="2">
    <source>
        <dbReference type="EMBL" id="CAG9315956.1"/>
    </source>
</evidence>
<evidence type="ECO:0000256" key="1">
    <source>
        <dbReference type="SAM" id="SignalP"/>
    </source>
</evidence>
<sequence>MCNSVTITLIVILQALNVLLAKRSANFALRINSCSEYTQSDRMHTVSLPGNCACNEAQCTDHQKMQNLTAIRYADAKIGITWTTQIMNSHLQPPLHFLQ</sequence>
<dbReference type="EMBL" id="CAJZBQ010000014">
    <property type="protein sequence ID" value="CAG9315956.1"/>
    <property type="molecule type" value="Genomic_DNA"/>
</dbReference>
<comment type="caution">
    <text evidence="2">The sequence shown here is derived from an EMBL/GenBank/DDBJ whole genome shotgun (WGS) entry which is preliminary data.</text>
</comment>
<dbReference type="AlphaFoldDB" id="A0AAU9J2J4"/>
<proteinExistence type="predicted"/>
<feature type="chain" id="PRO_5043684147" description="Secreted protein" evidence="1">
    <location>
        <begin position="22"/>
        <end position="99"/>
    </location>
</feature>
<name>A0AAU9J2J4_9CILI</name>
<keyword evidence="1" id="KW-0732">Signal</keyword>
<protein>
    <recommendedName>
        <fullName evidence="4">Secreted protein</fullName>
    </recommendedName>
</protein>
<evidence type="ECO:0000313" key="3">
    <source>
        <dbReference type="Proteomes" id="UP001162131"/>
    </source>
</evidence>
<feature type="signal peptide" evidence="1">
    <location>
        <begin position="1"/>
        <end position="21"/>
    </location>
</feature>